<evidence type="ECO:0000256" key="1">
    <source>
        <dbReference type="ARBA" id="ARBA00004370"/>
    </source>
</evidence>
<dbReference type="Pfam" id="PF05050">
    <property type="entry name" value="Methyltransf_21"/>
    <property type="match status" value="1"/>
</dbReference>
<evidence type="ECO:0000256" key="6">
    <source>
        <dbReference type="ARBA" id="ARBA00023136"/>
    </source>
</evidence>
<evidence type="ECO:0000313" key="10">
    <source>
        <dbReference type="WBParaSite" id="Csp11.Scaffold629.g8538.t1"/>
    </source>
</evidence>
<dbReference type="PANTHER" id="PTHR22989">
    <property type="entry name" value="UNCHARACTERIZED DUF13 C.ELEGANS"/>
    <property type="match status" value="1"/>
</dbReference>
<evidence type="ECO:0000256" key="7">
    <source>
        <dbReference type="SAM" id="Phobius"/>
    </source>
</evidence>
<dbReference type="Pfam" id="PF25897">
    <property type="entry name" value="LolA_1st_nematode"/>
    <property type="match status" value="1"/>
</dbReference>
<dbReference type="Gene3D" id="3.10.20.90">
    <property type="entry name" value="Phosphatidylinositol 3-kinase Catalytic Subunit, Chain A, domain 1"/>
    <property type="match status" value="1"/>
</dbReference>
<dbReference type="InterPro" id="IPR022617">
    <property type="entry name" value="Rad60/SUMO-like_dom"/>
</dbReference>
<dbReference type="WBParaSite" id="Csp11.Scaffold629.g8538.t1">
    <property type="protein sequence ID" value="Csp11.Scaffold629.g8538.t1"/>
    <property type="gene ID" value="Csp11.Scaffold629.g8538"/>
</dbReference>
<dbReference type="InterPro" id="IPR007274">
    <property type="entry name" value="Cop_transporter"/>
</dbReference>
<dbReference type="eggNOG" id="KOG3386">
    <property type="taxonomic scope" value="Eukaryota"/>
</dbReference>
<sequence>MRHAMTEMYSLHHILLNQRFDWVNYQNDDWVHYQIVHLSGMKAQLVFLALVGLTAGLDFKPLLDLCSNPPPATRTLPQSKMILPENYKISGSVTNMFAMQTWLLKETATKDFRVLERQTKEFQETWIQDLSGAHPLMFVNTSSGGCNGNATKPDIIGTERFKIVLGSDTSSINSMANALLKYTTDVKGFLVENHIDLVGGVNANTWVARIDGKSSKYLLEVRYGGDDTVAPAVSTFFNPLLLAFRIAELPTFNSTVAQNHWAGELDRYEKPVGNEAFIPHGVVCSHIEASSLRMKDVDEFAATLSYFDYKTNISEVVDVLYSKSRRVFIVAGNSFNRILKFKDGSYTNGTDYVLHDFRYEGVEIRVQDARDNIGARTTGRQLKKGHNQMGHTQGALERAAKPPLGWIWGDFFRPWQRMYPGDKLFNADINTRREYIPLSLVELARLIDLGWINPRAISKPIRFLSSETKMNMIFKYILLISSLIMILILLFRVEKICYNDTPVFFLPTFFSTWNSCVQRELTDKNTEEFWRNFKNKSRKCDRESEVLKSMGVVSLQNRDEMKYAILPIQKMSKINENVSFYGADPIVEGNSKLYSKIGKYFPFAVGAKAGYSTASVLLDGEYKDVSVCHVDIYYFLKEVIQEKVIDYLWMDAEYAEYGMFDLFYRNGPMETNGLTFCQMSLEVHNPSKEHKEQFKVFIKRLVEEKQYGFFFSEHVGHMRMWLFNFRTMIWSCFVVGFAGFLLEFLRYSRWAASYRMKYSGEEGEERKTKYGGIAVPSQYKSRQFTLESISDWKHFTSSFLFFIQNFVDYSLMLIAMTYNYPFFFSILGGHAIGYFLVGPLMTIEENPQTTMADDGAAAAAAPGADAAEYIKIKVVGQDSNEVHFRVKFGTSMAKLKKSYADRTGVSVNSLRFLFDGRRINDEDTPKTLEMEDDDVIEVYQEQLGGSSI</sequence>
<evidence type="ECO:0000256" key="3">
    <source>
        <dbReference type="ARBA" id="ARBA00022692"/>
    </source>
</evidence>
<evidence type="ECO:0000313" key="9">
    <source>
        <dbReference type="Proteomes" id="UP000095282"/>
    </source>
</evidence>
<keyword evidence="3 7" id="KW-0812">Transmembrane</keyword>
<dbReference type="InterPro" id="IPR058830">
    <property type="entry name" value="LolA-like_dom_1st"/>
</dbReference>
<organism evidence="9 10">
    <name type="scientific">Caenorhabditis tropicalis</name>
    <dbReference type="NCBI Taxonomy" id="1561998"/>
    <lineage>
        <taxon>Eukaryota</taxon>
        <taxon>Metazoa</taxon>
        <taxon>Ecdysozoa</taxon>
        <taxon>Nematoda</taxon>
        <taxon>Chromadorea</taxon>
        <taxon>Rhabditida</taxon>
        <taxon>Rhabditina</taxon>
        <taxon>Rhabditomorpha</taxon>
        <taxon>Rhabditoidea</taxon>
        <taxon>Rhabditidae</taxon>
        <taxon>Peloderinae</taxon>
        <taxon>Caenorhabditis</taxon>
    </lineage>
</organism>
<evidence type="ECO:0000256" key="2">
    <source>
        <dbReference type="ARBA" id="ARBA00022499"/>
    </source>
</evidence>
<dbReference type="PANTHER" id="PTHR22989:SF12">
    <property type="entry name" value="METHYLTRANSFERASE FKBM DOMAIN-CONTAINING PROTEIN"/>
    <property type="match status" value="1"/>
</dbReference>
<dbReference type="eggNOG" id="KOG1769">
    <property type="taxonomic scope" value="Eukaryota"/>
</dbReference>
<dbReference type="FunFam" id="3.10.20.90:FF:000280">
    <property type="entry name" value="Small ubiquitin-related modifier"/>
    <property type="match status" value="1"/>
</dbReference>
<dbReference type="Pfam" id="PF11976">
    <property type="entry name" value="Rad60-SLD"/>
    <property type="match status" value="1"/>
</dbReference>
<dbReference type="InterPro" id="IPR029071">
    <property type="entry name" value="Ubiquitin-like_domsf"/>
</dbReference>
<dbReference type="STRING" id="1561998.A0A1I7UEL0"/>
<dbReference type="SMART" id="SM00213">
    <property type="entry name" value="UBQ"/>
    <property type="match status" value="1"/>
</dbReference>
<dbReference type="CDD" id="cd16114">
    <property type="entry name" value="Ubl_SUMO1"/>
    <property type="match status" value="1"/>
</dbReference>
<name>A0A1I7UEL0_9PELO</name>
<comment type="subcellular location">
    <subcellularLocation>
        <location evidence="1">Membrane</location>
    </subcellularLocation>
</comment>
<evidence type="ECO:0000259" key="8">
    <source>
        <dbReference type="PROSITE" id="PS50053"/>
    </source>
</evidence>
<dbReference type="PROSITE" id="PS50053">
    <property type="entry name" value="UBIQUITIN_2"/>
    <property type="match status" value="1"/>
</dbReference>
<dbReference type="eggNOG" id="KOG0846">
    <property type="taxonomic scope" value="Eukaryota"/>
</dbReference>
<feature type="transmembrane region" description="Helical" evidence="7">
    <location>
        <begin position="728"/>
        <end position="747"/>
    </location>
</feature>
<keyword evidence="9" id="KW-1185">Reference proteome</keyword>
<keyword evidence="2" id="KW-1017">Isopeptide bond</keyword>
<keyword evidence="6 7" id="KW-0472">Membrane</keyword>
<dbReference type="SUPFAM" id="SSF54236">
    <property type="entry name" value="Ubiquitin-like"/>
    <property type="match status" value="1"/>
</dbReference>
<evidence type="ECO:0000256" key="5">
    <source>
        <dbReference type="ARBA" id="ARBA00022989"/>
    </source>
</evidence>
<proteinExistence type="predicted"/>
<feature type="transmembrane region" description="Helical" evidence="7">
    <location>
        <begin position="822"/>
        <end position="841"/>
    </location>
</feature>
<dbReference type="InterPro" id="IPR006342">
    <property type="entry name" value="FkbM_mtfrase"/>
</dbReference>
<dbReference type="InterPro" id="IPR046332">
    <property type="entry name" value="SUMO1_Ubl"/>
</dbReference>
<dbReference type="Proteomes" id="UP000095282">
    <property type="component" value="Unplaced"/>
</dbReference>
<reference evidence="10" key="1">
    <citation type="submission" date="2016-11" db="UniProtKB">
        <authorList>
            <consortium name="WormBaseParasite"/>
        </authorList>
    </citation>
    <scope>IDENTIFICATION</scope>
</reference>
<dbReference type="GO" id="GO:0016020">
    <property type="term" value="C:membrane"/>
    <property type="evidence" value="ECO:0007669"/>
    <property type="project" value="UniProtKB-SubCell"/>
</dbReference>
<dbReference type="AlphaFoldDB" id="A0A1I7UEL0"/>
<protein>
    <submittedName>
        <fullName evidence="10">Ubiquitin-like domain-containing protein</fullName>
    </submittedName>
</protein>
<evidence type="ECO:0000256" key="4">
    <source>
        <dbReference type="ARBA" id="ARBA00022786"/>
    </source>
</evidence>
<dbReference type="Pfam" id="PF04145">
    <property type="entry name" value="Ctr"/>
    <property type="match status" value="1"/>
</dbReference>
<accession>A0A1I7UEL0</accession>
<feature type="domain" description="Ubiquitin-like" evidence="8">
    <location>
        <begin position="868"/>
        <end position="945"/>
    </location>
</feature>
<dbReference type="GO" id="GO:0005375">
    <property type="term" value="F:copper ion transmembrane transporter activity"/>
    <property type="evidence" value="ECO:0007669"/>
    <property type="project" value="InterPro"/>
</dbReference>
<keyword evidence="4" id="KW-0833">Ubl conjugation pathway</keyword>
<dbReference type="InterPro" id="IPR000626">
    <property type="entry name" value="Ubiquitin-like_dom"/>
</dbReference>
<feature type="transmembrane region" description="Helical" evidence="7">
    <location>
        <begin position="473"/>
        <end position="491"/>
    </location>
</feature>
<keyword evidence="5 7" id="KW-1133">Transmembrane helix</keyword>